<dbReference type="Proteomes" id="UP000242288">
    <property type="component" value="Unassembled WGS sequence"/>
</dbReference>
<proteinExistence type="predicted"/>
<comment type="caution">
    <text evidence="2">The sequence shown here is derived from an EMBL/GenBank/DDBJ whole genome shotgun (WGS) entry which is preliminary data.</text>
</comment>
<organism evidence="2 3">
    <name type="scientific">Thermodesulfovibrio aggregans</name>
    <dbReference type="NCBI Taxonomy" id="86166"/>
    <lineage>
        <taxon>Bacteria</taxon>
        <taxon>Pseudomonadati</taxon>
        <taxon>Nitrospirota</taxon>
        <taxon>Thermodesulfovibrionia</taxon>
        <taxon>Thermodesulfovibrionales</taxon>
        <taxon>Thermodesulfovibrionaceae</taxon>
        <taxon>Thermodesulfovibrio</taxon>
    </lineage>
</organism>
<dbReference type="SUPFAM" id="SSF63393">
    <property type="entry name" value="RNA polymerase subunits"/>
    <property type="match status" value="1"/>
</dbReference>
<reference evidence="2 3" key="1">
    <citation type="submission" date="2018-01" db="EMBL/GenBank/DDBJ databases">
        <title>Metagenomic assembled genomes from two thermal pools in the Uzon Caldera, Kamchatka, Russia.</title>
        <authorList>
            <person name="Wilkins L."/>
            <person name="Ettinger C."/>
        </authorList>
    </citation>
    <scope>NUCLEOTIDE SEQUENCE [LARGE SCALE GENOMIC DNA]</scope>
    <source>
        <strain evidence="2">ZAV-04</strain>
    </source>
</reference>
<evidence type="ECO:0000313" key="2">
    <source>
        <dbReference type="EMBL" id="PMP72047.1"/>
    </source>
</evidence>
<protein>
    <submittedName>
        <fullName evidence="2">FmdB family transcriptional regulator</fullName>
    </submittedName>
</protein>
<dbReference type="SMART" id="SM00834">
    <property type="entry name" value="CxxC_CXXC_SSSS"/>
    <property type="match status" value="1"/>
</dbReference>
<evidence type="ECO:0000313" key="3">
    <source>
        <dbReference type="Proteomes" id="UP000242288"/>
    </source>
</evidence>
<dbReference type="InterPro" id="IPR013429">
    <property type="entry name" value="Regulatory_FmdB_Zinc_ribbon"/>
</dbReference>
<name>A0A2J6WNS5_9BACT</name>
<dbReference type="Pfam" id="PF09723">
    <property type="entry name" value="Zn_ribbon_8"/>
    <property type="match status" value="1"/>
</dbReference>
<dbReference type="Gene3D" id="2.20.28.30">
    <property type="entry name" value="RNA polymerase ii, chain L"/>
    <property type="match status" value="1"/>
</dbReference>
<feature type="domain" description="Putative regulatory protein FmdB zinc ribbon" evidence="1">
    <location>
        <begin position="1"/>
        <end position="40"/>
    </location>
</feature>
<dbReference type="InterPro" id="IPR029040">
    <property type="entry name" value="RPABC4/Spt4"/>
</dbReference>
<sequence>MPIYEYECKKCGEVFELLVFGNKTVSCPKCGSEQLIKKFSPFAMKGVQKGNSKCSSCGASSCSSCK</sequence>
<gene>
    <name evidence="2" type="ORF">C0186_02310</name>
</gene>
<dbReference type="EMBL" id="PNIO01000016">
    <property type="protein sequence ID" value="PMP72047.1"/>
    <property type="molecule type" value="Genomic_DNA"/>
</dbReference>
<dbReference type="NCBIfam" id="TIGR02605">
    <property type="entry name" value="CxxC_CxxC_SSSS"/>
    <property type="match status" value="1"/>
</dbReference>
<accession>A0A2J6WNS5</accession>
<dbReference type="AlphaFoldDB" id="A0A2J6WNS5"/>
<evidence type="ECO:0000259" key="1">
    <source>
        <dbReference type="SMART" id="SM00834"/>
    </source>
</evidence>